<dbReference type="RefSeq" id="YP_009613204.1">
    <property type="nucleotide sequence ID" value="NC_042019.1"/>
</dbReference>
<evidence type="ECO:0000313" key="2">
    <source>
        <dbReference type="Proteomes" id="UP000221110"/>
    </source>
</evidence>
<name>A0A223LFG8_9CAUD</name>
<sequence>MKKIVLVLALAFASSYAIADSTNLIIGGFSKHYENDEMNEKHPAIGVEIDNFSIVYTSKNSINKPSVQLAYSDTFYTYGIFDIGYRVGFMTGYRYGTKYANNRWYNGVDLGAGIAPLAAIDISVDTPIPSVKFVTSVTPVVTMFGLKIELW</sequence>
<evidence type="ECO:0000313" key="1">
    <source>
        <dbReference type="EMBL" id="ASU00753.1"/>
    </source>
</evidence>
<reference evidence="1 2" key="1">
    <citation type="submission" date="2017-07" db="EMBL/GenBank/DDBJ databases">
        <title>In vitro design and evaluation of phage cocktails against multidrug-resistant Aeromonas salmonicida.</title>
        <authorList>
            <person name="Chen L."/>
            <person name="Yuan S."/>
            <person name="Ma Y."/>
        </authorList>
    </citation>
    <scope>NUCLEOTIDE SEQUENCE [LARGE SCALE GENOMIC DNA]</scope>
</reference>
<dbReference type="Proteomes" id="UP000221110">
    <property type="component" value="Segment"/>
</dbReference>
<accession>A0A223LFG8</accession>
<keyword evidence="2" id="KW-1185">Reference proteome</keyword>
<dbReference type="EMBL" id="MF479730">
    <property type="protein sequence ID" value="ASU00753.1"/>
    <property type="molecule type" value="Genomic_DNA"/>
</dbReference>
<proteinExistence type="predicted"/>
<dbReference type="GeneID" id="40089574"/>
<dbReference type="KEGG" id="vg:40089574"/>
<protein>
    <submittedName>
        <fullName evidence="1">Uncharacterized protein</fullName>
    </submittedName>
</protein>
<organism evidence="1 2">
    <name type="scientific">Aeromonas phage AS-gz</name>
    <dbReference type="NCBI Taxonomy" id="2026082"/>
    <lineage>
        <taxon>Viruses</taxon>
        <taxon>Duplodnaviria</taxon>
        <taxon>Heunggongvirae</taxon>
        <taxon>Uroviricota</taxon>
        <taxon>Caudoviricetes</taxon>
        <taxon>Pantevenvirales</taxon>
        <taxon>Straboviridae</taxon>
        <taxon>Tulanevirus</taxon>
        <taxon>Tulanevirus asgz</taxon>
    </lineage>
</organism>